<dbReference type="AlphaFoldDB" id="A0A8K0VAL0"/>
<feature type="compositionally biased region" description="Acidic residues" evidence="1">
    <location>
        <begin position="1042"/>
        <end position="1097"/>
    </location>
</feature>
<protein>
    <submittedName>
        <fullName evidence="2">Uncharacterized protein</fullName>
    </submittedName>
</protein>
<comment type="caution">
    <text evidence="2">The sequence shown here is derived from an EMBL/GenBank/DDBJ whole genome shotgun (WGS) entry which is preliminary data.</text>
</comment>
<gene>
    <name evidence="2" type="ORF">JL811_00105</name>
</gene>
<organism evidence="2 3">
    <name type="scientific">Szabonella alba</name>
    <dbReference type="NCBI Taxonomy" id="2804194"/>
    <lineage>
        <taxon>Bacteria</taxon>
        <taxon>Pseudomonadati</taxon>
        <taxon>Pseudomonadota</taxon>
        <taxon>Alphaproteobacteria</taxon>
        <taxon>Rhodobacterales</taxon>
        <taxon>Paracoccaceae</taxon>
        <taxon>Szabonella</taxon>
    </lineage>
</organism>
<keyword evidence="3" id="KW-1185">Reference proteome</keyword>
<accession>A0A8K0VAL0</accession>
<reference evidence="2" key="1">
    <citation type="submission" date="2021-01" db="EMBL/GenBank/DDBJ databases">
        <title>Tabrizicola alba sp. nov. a motile alkaliphilic bacterium isolated from a soda lake.</title>
        <authorList>
            <person name="Szuroczki S."/>
            <person name="Abbaszade G."/>
            <person name="Schumann P."/>
            <person name="Toth E."/>
        </authorList>
    </citation>
    <scope>NUCLEOTIDE SEQUENCE</scope>
    <source>
        <strain evidence="2">DMG-N-6</strain>
    </source>
</reference>
<feature type="region of interest" description="Disordered" evidence="1">
    <location>
        <begin position="1041"/>
        <end position="1097"/>
    </location>
</feature>
<dbReference type="Proteomes" id="UP000648908">
    <property type="component" value="Unassembled WGS sequence"/>
</dbReference>
<evidence type="ECO:0000256" key="1">
    <source>
        <dbReference type="SAM" id="MobiDB-lite"/>
    </source>
</evidence>
<sequence>MIRPQDFGENMPFSKPQRDWLTETAGSAQTFDAIIARQDERNSALAEMSGEITGLQDDLIAASTNLKVEWPRDKFLGLIERSNRSMDWMNGDRDDEVDTKHDLKGKYQVDEAAAKQVQKLHEKLIELQTRMETAVDADGNPLFKPADITRELWTPLVQSDVIPSNAVADKYSQEAQVFNGACEIYKKKLEDYSKTASKHEDAKRVIRIGTDVVNLLGTLASESIRLESLSAQVSSTSRAEGLAFAADNAAAADGTASPEQLANIERMGDMKQQAREAGTQIAAVTLATTVINGGMSILDTALTNPGDKRKSTYVAAIAKSVFNALGAAAASGISVYSAQVTATDADKAFSQAFQTQMSIASKSVQAILGAGNAGFSLMTAVQKFADGDKAGGTAALQEVIASVAGAVGSSFAAVDVKRGTVVEDGVTTTSIGTQGQWQQIGASVQAGIAASANIPAIANHIYEVVKSNGGKVDIKVIIANLGLSAISGAMAGTMSEITGQVYSVPADGTVDRGSANALLQKTTLEMELFNNDADGASGVAAKAGPQLPLTAPTDDPAFLLEQKIRFVEQENARKAAALGDFKDSMKDPARRDEFFRQISDASDRELEVLNKLLDEAGQPSQDPKSVEQEQRAMAAMDKLIAEANRCNMMWQALEVITGVGATVLAAALPGAGIAVAIQKLLIDATTLLRKSLQLNKWMDNMALTVGNSSVYGPAINGRLNSARVQVSLQTLRVIYDVVGLTAESIKLADASGVSMGGGMAAGIAMQSGTTMARALTEFAYKMHKESQIDEGWKLYKKALASPGDRKKARTAMKWNSTLSKCVIAYGVVVDGDPIAKEVARSCGITPEVLADQKNVCPKVVTYFETLYSDDPKVLKRVPIPQNWHPGTPVPTLVSWLRFKAAASARASPPLAAASTKTPGVDGALSRLVGVLGSDADYAATRDARFPEYDPTNLARQTSEYDDFLDEVDQTAKAVVAQLRAYQPVNADPGDGDGWTGGMAHKEFVEIVESLTAQVQMIQGECANDRERHAAFKEQQQAIADALAEDDSDADDADSSADDDGYDGDDEMSDNSAEDDADSAVDDDGYDGDDERSDDLRG</sequence>
<dbReference type="PROSITE" id="PS50890">
    <property type="entry name" value="PUA"/>
    <property type="match status" value="1"/>
</dbReference>
<evidence type="ECO:0000313" key="2">
    <source>
        <dbReference type="EMBL" id="MBL4915610.1"/>
    </source>
</evidence>
<dbReference type="EMBL" id="JAESVN010000001">
    <property type="protein sequence ID" value="MBL4915610.1"/>
    <property type="molecule type" value="Genomic_DNA"/>
</dbReference>
<proteinExistence type="predicted"/>
<evidence type="ECO:0000313" key="3">
    <source>
        <dbReference type="Proteomes" id="UP000648908"/>
    </source>
</evidence>
<name>A0A8K0VAL0_9RHOB</name>